<dbReference type="AlphaFoldDB" id="A0A251X6E7"/>
<dbReference type="OrthoDB" id="8477283at2"/>
<dbReference type="GO" id="GO:0003676">
    <property type="term" value="F:nucleic acid binding"/>
    <property type="evidence" value="ECO:0007669"/>
    <property type="project" value="InterPro"/>
</dbReference>
<comment type="caution">
    <text evidence="1">The sequence shown here is derived from an EMBL/GenBank/DDBJ whole genome shotgun (WGS) entry which is preliminary data.</text>
</comment>
<dbReference type="EMBL" id="MSLT01000018">
    <property type="protein sequence ID" value="OUD13233.1"/>
    <property type="molecule type" value="Genomic_DNA"/>
</dbReference>
<dbReference type="SUPFAM" id="SSF52980">
    <property type="entry name" value="Restriction endonuclease-like"/>
    <property type="match status" value="1"/>
</dbReference>
<protein>
    <recommendedName>
        <fullName evidence="3">DUF4143 domain-containing protein</fullName>
    </recommendedName>
</protein>
<proteinExistence type="predicted"/>
<accession>A0A251X6E7</accession>
<dbReference type="Gene3D" id="3.40.1350.10">
    <property type="match status" value="1"/>
</dbReference>
<organism evidence="1 2">
    <name type="scientific">Thioflexithrix psekupsensis</name>
    <dbReference type="NCBI Taxonomy" id="1570016"/>
    <lineage>
        <taxon>Bacteria</taxon>
        <taxon>Pseudomonadati</taxon>
        <taxon>Pseudomonadota</taxon>
        <taxon>Gammaproteobacteria</taxon>
        <taxon>Thiotrichales</taxon>
        <taxon>Thioflexithrix</taxon>
    </lineage>
</organism>
<sequence>MLNESPQIRHFFDGEWLEWYGFMKVASLLLSQKKNFSCLRSSRILSTIHQAQNEIDIFFLIEKQPLWIECKSGEFRDSINKYQALRKRIGIDSDSALLLVAGLDDEKAASMSSMFNLTIVNEHTLLKRVEKVLNKS</sequence>
<reference evidence="1 2" key="1">
    <citation type="submission" date="2016-12" db="EMBL/GenBank/DDBJ databases">
        <title>Thioflexothrix psekupsii D3 genome sequencing and assembly.</title>
        <authorList>
            <person name="Fomenkov A."/>
            <person name="Vincze T."/>
            <person name="Grabovich M."/>
            <person name="Anton B.P."/>
            <person name="Dubinina G."/>
            <person name="Orlova M."/>
            <person name="Belousova E."/>
            <person name="Roberts R.J."/>
        </authorList>
    </citation>
    <scope>NUCLEOTIDE SEQUENCE [LARGE SCALE GENOMIC DNA]</scope>
    <source>
        <strain evidence="1">D3</strain>
    </source>
</reference>
<dbReference type="RefSeq" id="WP_086488681.1">
    <property type="nucleotide sequence ID" value="NZ_MSLT01000018.1"/>
</dbReference>
<evidence type="ECO:0000313" key="1">
    <source>
        <dbReference type="EMBL" id="OUD13233.1"/>
    </source>
</evidence>
<dbReference type="InterPro" id="IPR011335">
    <property type="entry name" value="Restrct_endonuc-II-like"/>
</dbReference>
<keyword evidence="2" id="KW-1185">Reference proteome</keyword>
<dbReference type="InterPro" id="IPR011856">
    <property type="entry name" value="tRNA_endonuc-like_dom_sf"/>
</dbReference>
<evidence type="ECO:0000313" key="2">
    <source>
        <dbReference type="Proteomes" id="UP000194798"/>
    </source>
</evidence>
<dbReference type="Proteomes" id="UP000194798">
    <property type="component" value="Unassembled WGS sequence"/>
</dbReference>
<gene>
    <name evidence="1" type="ORF">TPSD3_11395</name>
</gene>
<evidence type="ECO:0008006" key="3">
    <source>
        <dbReference type="Google" id="ProtNLM"/>
    </source>
</evidence>
<name>A0A251X6E7_9GAMM</name>